<feature type="region of interest" description="Disordered" evidence="1">
    <location>
        <begin position="534"/>
        <end position="580"/>
    </location>
</feature>
<protein>
    <submittedName>
        <fullName evidence="3">Uncharacterized protein</fullName>
    </submittedName>
</protein>
<keyword evidence="2" id="KW-1133">Transmembrane helix</keyword>
<organism evidence="3 4">
    <name type="scientific">Cercophora newfieldiana</name>
    <dbReference type="NCBI Taxonomy" id="92897"/>
    <lineage>
        <taxon>Eukaryota</taxon>
        <taxon>Fungi</taxon>
        <taxon>Dikarya</taxon>
        <taxon>Ascomycota</taxon>
        <taxon>Pezizomycotina</taxon>
        <taxon>Sordariomycetes</taxon>
        <taxon>Sordariomycetidae</taxon>
        <taxon>Sordariales</taxon>
        <taxon>Lasiosphaeriaceae</taxon>
        <taxon>Cercophora</taxon>
    </lineage>
</organism>
<dbReference type="EMBL" id="JAULSV010000007">
    <property type="protein sequence ID" value="KAK0638698.1"/>
    <property type="molecule type" value="Genomic_DNA"/>
</dbReference>
<keyword evidence="4" id="KW-1185">Reference proteome</keyword>
<evidence type="ECO:0000313" key="4">
    <source>
        <dbReference type="Proteomes" id="UP001174936"/>
    </source>
</evidence>
<feature type="region of interest" description="Disordered" evidence="1">
    <location>
        <begin position="686"/>
        <end position="725"/>
    </location>
</feature>
<evidence type="ECO:0000256" key="2">
    <source>
        <dbReference type="SAM" id="Phobius"/>
    </source>
</evidence>
<evidence type="ECO:0000256" key="1">
    <source>
        <dbReference type="SAM" id="MobiDB-lite"/>
    </source>
</evidence>
<feature type="transmembrane region" description="Helical" evidence="2">
    <location>
        <begin position="102"/>
        <end position="123"/>
    </location>
</feature>
<dbReference type="Proteomes" id="UP001174936">
    <property type="component" value="Unassembled WGS sequence"/>
</dbReference>
<sequence>MATTGTLLGLPPQPLPKGDLVDSVFVTIWWFVVTCFALVLSWQLCVPYVGAVLGWLFPRERPTKEIFRDVCWATGVFAFWYFFVVVDRWIHYDQRASVVYGYIVFLTLIEALRVLSAVIFAWGNYKIVWVEIEIRFDPVKQGRLWAAAKVALFLLSLVSIFYAVLYLALAGVWLDFKSLNSIADIATKRTSFEIATAALLTAFAGLAFGSAVYALKFQAEKVDGKGNSAWKNRWLLLTATFIFFLRSLVEFALLLRILGPDATRGSLTLARDVSYGLLSCFYLLAISVYAPMISAPDDMGKADTQDVRANVRRYIDKKLNAETDEARRRPRPFLDIMEEVEEAYKNDTDGVRAKFHAGSTLSDEVNMKAIEEFFLVLRKNFGHLGTDEQTEPAPTSPTQSTVSLFSTLGQRMFGAASDPNMRQTARKTSNWSLRDAFQTGRKSAPPNMPTNNDPNTDFGGHDGFDTTDTISEYTRTDVMSRRDSLARSHRHSSAPVRNRPMETHFEEMPGANGVGQGGRVRDSRVVTDPTVLHSAQQRWELGDPEPPSPQELGHESPRRPAYPLAPTPRSLRRQRREGSYEMEPYRAYSPQAPHNSGPLNTYAERHRSVRRQQAASEIGVPGTPFLQQATPRLAEAQVNRQYTATPDQAHHQQQFIPVPAAEANDVPSGPPPVNAVAPTAVQDVAEPVVGQTGPPRPTMQFQGRRSRRPVAAQGSPSPQSAPPAL</sequence>
<feature type="compositionally biased region" description="Low complexity" evidence="1">
    <location>
        <begin position="449"/>
        <end position="458"/>
    </location>
</feature>
<feature type="transmembrane region" description="Helical" evidence="2">
    <location>
        <begin position="70"/>
        <end position="90"/>
    </location>
</feature>
<feature type="transmembrane region" description="Helical" evidence="2">
    <location>
        <begin position="28"/>
        <end position="58"/>
    </location>
</feature>
<feature type="region of interest" description="Disordered" evidence="1">
    <location>
        <begin position="439"/>
        <end position="521"/>
    </location>
</feature>
<gene>
    <name evidence="3" type="ORF">B0T16DRAFT_462455</name>
</gene>
<feature type="transmembrane region" description="Helical" evidence="2">
    <location>
        <begin position="275"/>
        <end position="293"/>
    </location>
</feature>
<evidence type="ECO:0000313" key="3">
    <source>
        <dbReference type="EMBL" id="KAK0638698.1"/>
    </source>
</evidence>
<feature type="transmembrane region" description="Helical" evidence="2">
    <location>
        <begin position="144"/>
        <end position="174"/>
    </location>
</feature>
<accession>A0AA39XR60</accession>
<name>A0AA39XR60_9PEZI</name>
<keyword evidence="2" id="KW-0812">Transmembrane</keyword>
<proteinExistence type="predicted"/>
<reference evidence="3" key="1">
    <citation type="submission" date="2023-06" db="EMBL/GenBank/DDBJ databases">
        <title>Genome-scale phylogeny and comparative genomics of the fungal order Sordariales.</title>
        <authorList>
            <consortium name="Lawrence Berkeley National Laboratory"/>
            <person name="Hensen N."/>
            <person name="Bonometti L."/>
            <person name="Westerberg I."/>
            <person name="Brannstrom I.O."/>
            <person name="Guillou S."/>
            <person name="Cros-Aarteil S."/>
            <person name="Calhoun S."/>
            <person name="Haridas S."/>
            <person name="Kuo A."/>
            <person name="Mondo S."/>
            <person name="Pangilinan J."/>
            <person name="Riley R."/>
            <person name="Labutti K."/>
            <person name="Andreopoulos B."/>
            <person name="Lipzen A."/>
            <person name="Chen C."/>
            <person name="Yanf M."/>
            <person name="Daum C."/>
            <person name="Ng V."/>
            <person name="Clum A."/>
            <person name="Steindorff A."/>
            <person name="Ohm R."/>
            <person name="Martin F."/>
            <person name="Silar P."/>
            <person name="Natvig D."/>
            <person name="Lalanne C."/>
            <person name="Gautier V."/>
            <person name="Ament-Velasquez S.L."/>
            <person name="Kruys A."/>
            <person name="Hutchinson M.I."/>
            <person name="Powell A.J."/>
            <person name="Barry K."/>
            <person name="Miller A.N."/>
            <person name="Grigoriev I.V."/>
            <person name="Debuchy R."/>
            <person name="Gladieux P."/>
            <person name="Thoren M.H."/>
            <person name="Johannesson H."/>
        </authorList>
    </citation>
    <scope>NUCLEOTIDE SEQUENCE</scope>
    <source>
        <strain evidence="3">SMH2532-1</strain>
    </source>
</reference>
<comment type="caution">
    <text evidence="3">The sequence shown here is derived from an EMBL/GenBank/DDBJ whole genome shotgun (WGS) entry which is preliminary data.</text>
</comment>
<feature type="transmembrane region" description="Helical" evidence="2">
    <location>
        <begin position="194"/>
        <end position="215"/>
    </location>
</feature>
<feature type="compositionally biased region" description="Basic and acidic residues" evidence="1">
    <location>
        <begin position="474"/>
        <end position="486"/>
    </location>
</feature>
<dbReference type="AlphaFoldDB" id="A0AA39XR60"/>
<feature type="transmembrane region" description="Helical" evidence="2">
    <location>
        <begin position="235"/>
        <end position="255"/>
    </location>
</feature>
<keyword evidence="2" id="KW-0472">Membrane</keyword>